<dbReference type="EMBL" id="CAMXCT010001101">
    <property type="protein sequence ID" value="CAI3986648.1"/>
    <property type="molecule type" value="Genomic_DNA"/>
</dbReference>
<dbReference type="Proteomes" id="UP001152797">
    <property type="component" value="Unassembled WGS sequence"/>
</dbReference>
<dbReference type="GO" id="GO:0070006">
    <property type="term" value="F:metalloaminopeptidase activity"/>
    <property type="evidence" value="ECO:0007669"/>
    <property type="project" value="InterPro"/>
</dbReference>
<dbReference type="InterPro" id="IPR036390">
    <property type="entry name" value="WH_DNA-bd_sf"/>
</dbReference>
<evidence type="ECO:0000313" key="10">
    <source>
        <dbReference type="Proteomes" id="UP001152797"/>
    </source>
</evidence>
<dbReference type="OrthoDB" id="7848262at2759"/>
<dbReference type="Gene3D" id="3.90.230.10">
    <property type="entry name" value="Creatinase/methionine aminopeptidase superfamily"/>
    <property type="match status" value="1"/>
</dbReference>
<dbReference type="GO" id="GO:0006508">
    <property type="term" value="P:proteolysis"/>
    <property type="evidence" value="ECO:0007669"/>
    <property type="project" value="UniProtKB-KW"/>
</dbReference>
<sequence>MESQVEMLTGIAWSLFHRFWLPALLVWGGARFVMGVSVSYLLQCVILELLLKVQVLIFTSEALVQPKASQGAPSLTAEEKQLQLRGCKVVSPKDYTASGQSLPPSKKVSTMFKDPPAGQRMEYGGSSSSSSSHLGRKPQEATSLGLVEEDWLQRRNCLREGAEVHRQVRQFLQQKVRPGIQLLEIAEMASSSLVAFDPRNPLRRGWAFPTGLSLNEVAAHDTVNPGDAARYLRPADLLKVDFGVHVEGHILDCAFSMSFDPMHDELMRAVQEATEEGLRQVGHDARICEVSRCIQEVMEAGEVHHPNGKVLPVKVIKNLTGHMIGPYKIHAGKSLPSVNTGDQTRMLAGELWAVETFGSVGGYGYVGHGGNCSHFMRASSAAPTWQSSVLSAKATDLLELIDKRFGTLAFCPRWVVQEAERSKSKMAKGNQMWWSSPLDELCNLGVVNRYPPLADLQGSFTAQYEHTVLLGSSGKEVGGTRV</sequence>
<keyword evidence="4" id="KW-0378">Hydrolase</keyword>
<evidence type="ECO:0000256" key="5">
    <source>
        <dbReference type="SAM" id="MobiDB-lite"/>
    </source>
</evidence>
<dbReference type="Gene3D" id="1.10.10.10">
    <property type="entry name" value="Winged helix-like DNA-binding domain superfamily/Winged helix DNA-binding domain"/>
    <property type="match status" value="1"/>
</dbReference>
<dbReference type="SUPFAM" id="SSF46785">
    <property type="entry name" value="Winged helix' DNA-binding domain"/>
    <property type="match status" value="1"/>
</dbReference>
<keyword evidence="1 9" id="KW-0031">Aminopeptidase</keyword>
<feature type="region of interest" description="Disordered" evidence="5">
    <location>
        <begin position="93"/>
        <end position="141"/>
    </location>
</feature>
<feature type="transmembrane region" description="Helical" evidence="6">
    <location>
        <begin position="20"/>
        <end position="42"/>
    </location>
</feature>
<dbReference type="PANTHER" id="PTHR45777:SF2">
    <property type="entry name" value="METHIONINE AMINOPEPTIDASE 2"/>
    <property type="match status" value="1"/>
</dbReference>
<dbReference type="GO" id="GO:0005737">
    <property type="term" value="C:cytoplasm"/>
    <property type="evidence" value="ECO:0007669"/>
    <property type="project" value="TreeGrafter"/>
</dbReference>
<organism evidence="8">
    <name type="scientific">Cladocopium goreaui</name>
    <dbReference type="NCBI Taxonomy" id="2562237"/>
    <lineage>
        <taxon>Eukaryota</taxon>
        <taxon>Sar</taxon>
        <taxon>Alveolata</taxon>
        <taxon>Dinophyceae</taxon>
        <taxon>Suessiales</taxon>
        <taxon>Symbiodiniaceae</taxon>
        <taxon>Cladocopium</taxon>
    </lineage>
</organism>
<proteinExistence type="predicted"/>
<keyword evidence="6" id="KW-0812">Transmembrane</keyword>
<evidence type="ECO:0000259" key="7">
    <source>
        <dbReference type="Pfam" id="PF00557"/>
    </source>
</evidence>
<evidence type="ECO:0000256" key="1">
    <source>
        <dbReference type="ARBA" id="ARBA00022438"/>
    </source>
</evidence>
<evidence type="ECO:0000256" key="3">
    <source>
        <dbReference type="ARBA" id="ARBA00022723"/>
    </source>
</evidence>
<dbReference type="EMBL" id="CAMXCT030001101">
    <property type="protein sequence ID" value="CAL4773960.1"/>
    <property type="molecule type" value="Genomic_DNA"/>
</dbReference>
<evidence type="ECO:0000313" key="8">
    <source>
        <dbReference type="EMBL" id="CAI3986648.1"/>
    </source>
</evidence>
<dbReference type="AlphaFoldDB" id="A0A9P1C9L2"/>
<evidence type="ECO:0000256" key="2">
    <source>
        <dbReference type="ARBA" id="ARBA00022670"/>
    </source>
</evidence>
<keyword evidence="10" id="KW-1185">Reference proteome</keyword>
<dbReference type="InterPro" id="IPR050247">
    <property type="entry name" value="Met_Aminopeptidase_Type2"/>
</dbReference>
<evidence type="ECO:0000313" key="9">
    <source>
        <dbReference type="EMBL" id="CAL4773960.1"/>
    </source>
</evidence>
<dbReference type="InterPro" id="IPR002468">
    <property type="entry name" value="Pept_M24A_MAP2"/>
</dbReference>
<dbReference type="SUPFAM" id="SSF55920">
    <property type="entry name" value="Creatinase/aminopeptidase"/>
    <property type="match status" value="1"/>
</dbReference>
<name>A0A9P1C9L2_9DINO</name>
<dbReference type="InterPro" id="IPR036005">
    <property type="entry name" value="Creatinase/aminopeptidase-like"/>
</dbReference>
<keyword evidence="6" id="KW-1133">Transmembrane helix</keyword>
<reference evidence="8" key="1">
    <citation type="submission" date="2022-10" db="EMBL/GenBank/DDBJ databases">
        <authorList>
            <person name="Chen Y."/>
            <person name="Dougan E. K."/>
            <person name="Chan C."/>
            <person name="Rhodes N."/>
            <person name="Thang M."/>
        </authorList>
    </citation>
    <scope>NUCLEOTIDE SEQUENCE</scope>
</reference>
<dbReference type="Pfam" id="PF00557">
    <property type="entry name" value="Peptidase_M24"/>
    <property type="match status" value="1"/>
</dbReference>
<evidence type="ECO:0000256" key="6">
    <source>
        <dbReference type="SAM" id="Phobius"/>
    </source>
</evidence>
<dbReference type="GO" id="GO:0046872">
    <property type="term" value="F:metal ion binding"/>
    <property type="evidence" value="ECO:0007669"/>
    <property type="project" value="UniProtKB-KW"/>
</dbReference>
<comment type="caution">
    <text evidence="8">The sequence shown here is derived from an EMBL/GenBank/DDBJ whole genome shotgun (WGS) entry which is preliminary data.</text>
</comment>
<feature type="domain" description="Peptidase M24" evidence="7">
    <location>
        <begin position="157"/>
        <end position="361"/>
    </location>
</feature>
<accession>A0A9P1C9L2</accession>
<protein>
    <submittedName>
        <fullName evidence="9">Methionine aminopeptidase 2 (MAP 2) (MetAP 2) (Initiation factor 2-associated 67 kDa glycoprotein) (p67) (p67eIF2) (Peptidase M)</fullName>
    </submittedName>
</protein>
<gene>
    <name evidence="8" type="ORF">C1SCF055_LOCUS13989</name>
</gene>
<dbReference type="InterPro" id="IPR036388">
    <property type="entry name" value="WH-like_DNA-bd_sf"/>
</dbReference>
<keyword evidence="2" id="KW-0645">Protease</keyword>
<evidence type="ECO:0000256" key="4">
    <source>
        <dbReference type="ARBA" id="ARBA00022801"/>
    </source>
</evidence>
<reference evidence="9 10" key="2">
    <citation type="submission" date="2024-05" db="EMBL/GenBank/DDBJ databases">
        <authorList>
            <person name="Chen Y."/>
            <person name="Shah S."/>
            <person name="Dougan E. K."/>
            <person name="Thang M."/>
            <person name="Chan C."/>
        </authorList>
    </citation>
    <scope>NUCLEOTIDE SEQUENCE [LARGE SCALE GENOMIC DNA]</scope>
</reference>
<dbReference type="InterPro" id="IPR000994">
    <property type="entry name" value="Pept_M24"/>
</dbReference>
<keyword evidence="6" id="KW-0472">Membrane</keyword>
<dbReference type="NCBIfam" id="TIGR00501">
    <property type="entry name" value="met_pdase_II"/>
    <property type="match status" value="1"/>
</dbReference>
<dbReference type="EMBL" id="CAMXCT020001101">
    <property type="protein sequence ID" value="CAL1140023.1"/>
    <property type="molecule type" value="Genomic_DNA"/>
</dbReference>
<dbReference type="PANTHER" id="PTHR45777">
    <property type="entry name" value="METHIONINE AMINOPEPTIDASE 2"/>
    <property type="match status" value="1"/>
</dbReference>
<keyword evidence="3" id="KW-0479">Metal-binding</keyword>